<feature type="signal peptide" evidence="1">
    <location>
        <begin position="1"/>
        <end position="18"/>
    </location>
</feature>
<gene>
    <name evidence="2" type="ORF">ACFSFY_05360</name>
</gene>
<sequence>MKRIVTFTLFIVLCFALAGCNQEERIKAPKEILAETLQTEHIEMKPFTVEEREGEGYKSTKEVVKPDEIETVAEIIENAEWEENIEVEMAFPPEYRFSLGLINYAIWVTPNGDRLEIIAKDQAKYIKLPIKDSEILYKIITGKKL</sequence>
<evidence type="ECO:0000313" key="2">
    <source>
        <dbReference type="EMBL" id="MFD1927492.1"/>
    </source>
</evidence>
<evidence type="ECO:0008006" key="4">
    <source>
        <dbReference type="Google" id="ProtNLM"/>
    </source>
</evidence>
<evidence type="ECO:0000313" key="3">
    <source>
        <dbReference type="Proteomes" id="UP001597218"/>
    </source>
</evidence>
<accession>A0ABW4SG17</accession>
<comment type="caution">
    <text evidence="2">The sequence shown here is derived from an EMBL/GenBank/DDBJ whole genome shotgun (WGS) entry which is preliminary data.</text>
</comment>
<proteinExistence type="predicted"/>
<evidence type="ECO:0000256" key="1">
    <source>
        <dbReference type="SAM" id="SignalP"/>
    </source>
</evidence>
<protein>
    <recommendedName>
        <fullName evidence="4">Lipoprotein</fullName>
    </recommendedName>
</protein>
<dbReference type="Proteomes" id="UP001597218">
    <property type="component" value="Unassembled WGS sequence"/>
</dbReference>
<keyword evidence="3" id="KW-1185">Reference proteome</keyword>
<feature type="chain" id="PRO_5047030479" description="Lipoprotein" evidence="1">
    <location>
        <begin position="19"/>
        <end position="145"/>
    </location>
</feature>
<dbReference type="EMBL" id="JBHUGI010000009">
    <property type="protein sequence ID" value="MFD1927492.1"/>
    <property type="molecule type" value="Genomic_DNA"/>
</dbReference>
<name>A0ABW4SG17_9BACL</name>
<dbReference type="RefSeq" id="WP_381536152.1">
    <property type="nucleotide sequence ID" value="NZ_JBHUGI010000009.1"/>
</dbReference>
<organism evidence="2 3">
    <name type="scientific">Sporosarcina siberiensis</name>
    <dbReference type="NCBI Taxonomy" id="1365606"/>
    <lineage>
        <taxon>Bacteria</taxon>
        <taxon>Bacillati</taxon>
        <taxon>Bacillota</taxon>
        <taxon>Bacilli</taxon>
        <taxon>Bacillales</taxon>
        <taxon>Caryophanaceae</taxon>
        <taxon>Sporosarcina</taxon>
    </lineage>
</organism>
<keyword evidence="1" id="KW-0732">Signal</keyword>
<reference evidence="3" key="1">
    <citation type="journal article" date="2019" name="Int. J. Syst. Evol. Microbiol.">
        <title>The Global Catalogue of Microorganisms (GCM) 10K type strain sequencing project: providing services to taxonomists for standard genome sequencing and annotation.</title>
        <authorList>
            <consortium name="The Broad Institute Genomics Platform"/>
            <consortium name="The Broad Institute Genome Sequencing Center for Infectious Disease"/>
            <person name="Wu L."/>
            <person name="Ma J."/>
        </authorList>
    </citation>
    <scope>NUCLEOTIDE SEQUENCE [LARGE SCALE GENOMIC DNA]</scope>
    <source>
        <strain evidence="3">CGMCC 4.7177</strain>
    </source>
</reference>
<dbReference type="PROSITE" id="PS51257">
    <property type="entry name" value="PROKAR_LIPOPROTEIN"/>
    <property type="match status" value="1"/>
</dbReference>